<evidence type="ECO:0000313" key="2">
    <source>
        <dbReference type="EMBL" id="MBO8432240.1"/>
    </source>
</evidence>
<organism evidence="2 3">
    <name type="scientific">Candidatus Pullibacteroides excrementavium</name>
    <dbReference type="NCBI Taxonomy" id="2840905"/>
    <lineage>
        <taxon>Bacteria</taxon>
        <taxon>Pseudomonadati</taxon>
        <taxon>Bacteroidota</taxon>
        <taxon>Bacteroidia</taxon>
        <taxon>Bacteroidales</taxon>
        <taxon>Candidatus Pullibacteroides</taxon>
    </lineage>
</organism>
<dbReference type="PANTHER" id="PTHR43312:SF1">
    <property type="entry name" value="NADP-DEPENDENT OXIDOREDUCTASE DOMAIN-CONTAINING PROTEIN"/>
    <property type="match status" value="1"/>
</dbReference>
<feature type="domain" description="NADP-dependent oxidoreductase" evidence="1">
    <location>
        <begin position="4"/>
        <end position="255"/>
    </location>
</feature>
<dbReference type="SUPFAM" id="SSF51430">
    <property type="entry name" value="NAD(P)-linked oxidoreductase"/>
    <property type="match status" value="1"/>
</dbReference>
<dbReference type="Gene3D" id="3.20.20.100">
    <property type="entry name" value="NADP-dependent oxidoreductase domain"/>
    <property type="match status" value="1"/>
</dbReference>
<dbReference type="Pfam" id="PF00248">
    <property type="entry name" value="Aldo_ket_red"/>
    <property type="match status" value="1"/>
</dbReference>
<dbReference type="PANTHER" id="PTHR43312">
    <property type="entry name" value="D-THREO-ALDOSE 1-DEHYDROGENASE"/>
    <property type="match status" value="1"/>
</dbReference>
<sequence length="282" mass="31868">MAALALGTVQFGLNYGIHNTSGQVPVDEVCSILEHAFAKGIDVLDTSAAYGDSEKALGTSLLVRQGAFKIVSKYPRSRDSVEDVLSVTLAKLGLSSIYGYMIHHFDFYKAYPEVWQKMKLLKEEGVVAKIGFSLYNPEELEFLLERDLTLDIVQFPYNLLDRRFSPYLSVLKGMGTEIHTRSVFLQGLFFCEPDSLRDRLQPLRPYLERINKFCVDYGVEKKTLALRAVLDNPYIDRVLIGVDSVAQLDQDIEASVGDRFDMGQLLQELDVKEKILLNPSNW</sequence>
<evidence type="ECO:0000259" key="1">
    <source>
        <dbReference type="Pfam" id="PF00248"/>
    </source>
</evidence>
<dbReference type="EMBL" id="JADIMZ010000037">
    <property type="protein sequence ID" value="MBO8432240.1"/>
    <property type="molecule type" value="Genomic_DNA"/>
</dbReference>
<reference evidence="2" key="1">
    <citation type="submission" date="2020-10" db="EMBL/GenBank/DDBJ databases">
        <authorList>
            <person name="Gilroy R."/>
        </authorList>
    </citation>
    <scope>NUCLEOTIDE SEQUENCE</scope>
    <source>
        <strain evidence="2">2889</strain>
    </source>
</reference>
<dbReference type="CDD" id="cd19097">
    <property type="entry name" value="AKR_unchar"/>
    <property type="match status" value="1"/>
</dbReference>
<name>A0A9D9DSQ6_9BACT</name>
<protein>
    <submittedName>
        <fullName evidence="2">Aldo/keto reductase</fullName>
    </submittedName>
</protein>
<dbReference type="InterPro" id="IPR053135">
    <property type="entry name" value="AKR2_Oxidoreductase"/>
</dbReference>
<evidence type="ECO:0000313" key="3">
    <source>
        <dbReference type="Proteomes" id="UP000823612"/>
    </source>
</evidence>
<accession>A0A9D9DSQ6</accession>
<dbReference type="Proteomes" id="UP000823612">
    <property type="component" value="Unassembled WGS sequence"/>
</dbReference>
<dbReference type="InterPro" id="IPR023210">
    <property type="entry name" value="NADP_OxRdtase_dom"/>
</dbReference>
<dbReference type="AlphaFoldDB" id="A0A9D9DSQ6"/>
<comment type="caution">
    <text evidence="2">The sequence shown here is derived from an EMBL/GenBank/DDBJ whole genome shotgun (WGS) entry which is preliminary data.</text>
</comment>
<dbReference type="InterPro" id="IPR036812">
    <property type="entry name" value="NAD(P)_OxRdtase_dom_sf"/>
</dbReference>
<reference evidence="2" key="2">
    <citation type="journal article" date="2021" name="PeerJ">
        <title>Extensive microbial diversity within the chicken gut microbiome revealed by metagenomics and culture.</title>
        <authorList>
            <person name="Gilroy R."/>
            <person name="Ravi A."/>
            <person name="Getino M."/>
            <person name="Pursley I."/>
            <person name="Horton D.L."/>
            <person name="Alikhan N.F."/>
            <person name="Baker D."/>
            <person name="Gharbi K."/>
            <person name="Hall N."/>
            <person name="Watson M."/>
            <person name="Adriaenssens E.M."/>
            <person name="Foster-Nyarko E."/>
            <person name="Jarju S."/>
            <person name="Secka A."/>
            <person name="Antonio M."/>
            <person name="Oren A."/>
            <person name="Chaudhuri R.R."/>
            <person name="La Ragione R."/>
            <person name="Hildebrand F."/>
            <person name="Pallen M.J."/>
        </authorList>
    </citation>
    <scope>NUCLEOTIDE SEQUENCE</scope>
    <source>
        <strain evidence="2">2889</strain>
    </source>
</reference>
<gene>
    <name evidence="2" type="ORF">IAB08_02950</name>
</gene>
<proteinExistence type="predicted"/>